<dbReference type="Proteomes" id="UP000184073">
    <property type="component" value="Unassembled WGS sequence"/>
</dbReference>
<dbReference type="GeneID" id="63730931"/>
<dbReference type="RefSeq" id="XP_040662215.1">
    <property type="nucleotide sequence ID" value="XM_040815420.1"/>
</dbReference>
<protein>
    <submittedName>
        <fullName evidence="2">Uncharacterized protein</fullName>
    </submittedName>
</protein>
<accession>A0A1L9P4M5</accession>
<evidence type="ECO:0000313" key="3">
    <source>
        <dbReference type="Proteomes" id="UP000184073"/>
    </source>
</evidence>
<evidence type="ECO:0000313" key="2">
    <source>
        <dbReference type="EMBL" id="OJI96452.1"/>
    </source>
</evidence>
<name>A0A1L9P4M5_ASPVE</name>
<keyword evidence="3" id="KW-1185">Reference proteome</keyword>
<feature type="compositionally biased region" description="Polar residues" evidence="1">
    <location>
        <begin position="73"/>
        <end position="100"/>
    </location>
</feature>
<feature type="region of interest" description="Disordered" evidence="1">
    <location>
        <begin position="28"/>
        <end position="116"/>
    </location>
</feature>
<proteinExistence type="predicted"/>
<dbReference type="VEuPathDB" id="FungiDB:ASPVEDRAFT_58421"/>
<reference evidence="3" key="1">
    <citation type="journal article" date="2017" name="Genome Biol.">
        <title>Comparative genomics reveals high biological diversity and specific adaptations in the industrially and medically important fungal genus Aspergillus.</title>
        <authorList>
            <person name="de Vries R.P."/>
            <person name="Riley R."/>
            <person name="Wiebenga A."/>
            <person name="Aguilar-Osorio G."/>
            <person name="Amillis S."/>
            <person name="Uchima C.A."/>
            <person name="Anderluh G."/>
            <person name="Asadollahi M."/>
            <person name="Askin M."/>
            <person name="Barry K."/>
            <person name="Battaglia E."/>
            <person name="Bayram O."/>
            <person name="Benocci T."/>
            <person name="Braus-Stromeyer S.A."/>
            <person name="Caldana C."/>
            <person name="Canovas D."/>
            <person name="Cerqueira G.C."/>
            <person name="Chen F."/>
            <person name="Chen W."/>
            <person name="Choi C."/>
            <person name="Clum A."/>
            <person name="Dos Santos R.A."/>
            <person name="Damasio A.R."/>
            <person name="Diallinas G."/>
            <person name="Emri T."/>
            <person name="Fekete E."/>
            <person name="Flipphi M."/>
            <person name="Freyberg S."/>
            <person name="Gallo A."/>
            <person name="Gournas C."/>
            <person name="Habgood R."/>
            <person name="Hainaut M."/>
            <person name="Harispe M.L."/>
            <person name="Henrissat B."/>
            <person name="Hilden K.S."/>
            <person name="Hope R."/>
            <person name="Hossain A."/>
            <person name="Karabika E."/>
            <person name="Karaffa L."/>
            <person name="Karanyi Z."/>
            <person name="Krasevec N."/>
            <person name="Kuo A."/>
            <person name="Kusch H."/>
            <person name="LaButti K."/>
            <person name="Lagendijk E.L."/>
            <person name="Lapidus A."/>
            <person name="Levasseur A."/>
            <person name="Lindquist E."/>
            <person name="Lipzen A."/>
            <person name="Logrieco A.F."/>
            <person name="MacCabe A."/>
            <person name="Maekelae M.R."/>
            <person name="Malavazi I."/>
            <person name="Melin P."/>
            <person name="Meyer V."/>
            <person name="Mielnichuk N."/>
            <person name="Miskei M."/>
            <person name="Molnar A.P."/>
            <person name="Mule G."/>
            <person name="Ngan C.Y."/>
            <person name="Orejas M."/>
            <person name="Orosz E."/>
            <person name="Ouedraogo J.P."/>
            <person name="Overkamp K.M."/>
            <person name="Park H.-S."/>
            <person name="Perrone G."/>
            <person name="Piumi F."/>
            <person name="Punt P.J."/>
            <person name="Ram A.F."/>
            <person name="Ramon A."/>
            <person name="Rauscher S."/>
            <person name="Record E."/>
            <person name="Riano-Pachon D.M."/>
            <person name="Robert V."/>
            <person name="Roehrig J."/>
            <person name="Ruller R."/>
            <person name="Salamov A."/>
            <person name="Salih N.S."/>
            <person name="Samson R.A."/>
            <person name="Sandor E."/>
            <person name="Sanguinetti M."/>
            <person name="Schuetze T."/>
            <person name="Sepcic K."/>
            <person name="Shelest E."/>
            <person name="Sherlock G."/>
            <person name="Sophianopoulou V."/>
            <person name="Squina F.M."/>
            <person name="Sun H."/>
            <person name="Susca A."/>
            <person name="Todd R.B."/>
            <person name="Tsang A."/>
            <person name="Unkles S.E."/>
            <person name="van de Wiele N."/>
            <person name="van Rossen-Uffink D."/>
            <person name="Oliveira J.V."/>
            <person name="Vesth T.C."/>
            <person name="Visser J."/>
            <person name="Yu J.-H."/>
            <person name="Zhou M."/>
            <person name="Andersen M.R."/>
            <person name="Archer D.B."/>
            <person name="Baker S.E."/>
            <person name="Benoit I."/>
            <person name="Brakhage A.A."/>
            <person name="Braus G.H."/>
            <person name="Fischer R."/>
            <person name="Frisvad J.C."/>
            <person name="Goldman G.H."/>
            <person name="Houbraken J."/>
            <person name="Oakley B."/>
            <person name="Pocsi I."/>
            <person name="Scazzocchio C."/>
            <person name="Seiboth B."/>
            <person name="vanKuyk P.A."/>
            <person name="Wortman J."/>
            <person name="Dyer P.S."/>
            <person name="Grigoriev I.V."/>
        </authorList>
    </citation>
    <scope>NUCLEOTIDE SEQUENCE [LARGE SCALE GENOMIC DNA]</scope>
    <source>
        <strain evidence="3">CBS 583.65</strain>
    </source>
</reference>
<organism evidence="2 3">
    <name type="scientific">Aspergillus versicolor CBS 583.65</name>
    <dbReference type="NCBI Taxonomy" id="1036611"/>
    <lineage>
        <taxon>Eukaryota</taxon>
        <taxon>Fungi</taxon>
        <taxon>Dikarya</taxon>
        <taxon>Ascomycota</taxon>
        <taxon>Pezizomycotina</taxon>
        <taxon>Eurotiomycetes</taxon>
        <taxon>Eurotiomycetidae</taxon>
        <taxon>Eurotiales</taxon>
        <taxon>Aspergillaceae</taxon>
        <taxon>Aspergillus</taxon>
        <taxon>Aspergillus subgen. Nidulantes</taxon>
    </lineage>
</organism>
<sequence length="116" mass="12163">MPVYPNHIFLLASHSRQGSCFQLVPLSSDTKKRDVSSPPESGPPAAVDSPYSEGSIATSPTPRSLPDSMFCANPTQQDTWSSKPATASICSRSQGSQTPRCGSPGGAARKRGGRSN</sequence>
<gene>
    <name evidence="2" type="ORF">ASPVEDRAFT_58421</name>
</gene>
<dbReference type="EMBL" id="KV878125">
    <property type="protein sequence ID" value="OJI96452.1"/>
    <property type="molecule type" value="Genomic_DNA"/>
</dbReference>
<dbReference type="AlphaFoldDB" id="A0A1L9P4M5"/>
<evidence type="ECO:0000256" key="1">
    <source>
        <dbReference type="SAM" id="MobiDB-lite"/>
    </source>
</evidence>